<geneLocation type="plasmid" evidence="3">
    <name>pRGRH1789</name>
</geneLocation>
<feature type="domain" description="Replication protein RepB C-terminal" evidence="2">
    <location>
        <begin position="132"/>
        <end position="187"/>
    </location>
</feature>
<dbReference type="EMBL" id="LN854288">
    <property type="protein sequence ID" value="CRY97900.1"/>
    <property type="molecule type" value="Genomic_DNA"/>
</dbReference>
<dbReference type="Pfam" id="PF01719">
    <property type="entry name" value="Rep_OBD"/>
    <property type="match status" value="1"/>
</dbReference>
<evidence type="ECO:0000259" key="1">
    <source>
        <dbReference type="Pfam" id="PF01719"/>
    </source>
</evidence>
<evidence type="ECO:0008006" key="4">
    <source>
        <dbReference type="Google" id="ProtNLM"/>
    </source>
</evidence>
<dbReference type="GO" id="GO:0003916">
    <property type="term" value="F:DNA topoisomerase activity"/>
    <property type="evidence" value="ECO:0007669"/>
    <property type="project" value="InterPro"/>
</dbReference>
<dbReference type="GO" id="GO:0006260">
    <property type="term" value="P:DNA replication"/>
    <property type="evidence" value="ECO:0007669"/>
    <property type="project" value="InterPro"/>
</dbReference>
<reference evidence="3" key="2">
    <citation type="submission" date="2015-07" db="EMBL/GenBank/DDBJ databases">
        <title>Plasmids, circular viruses and viroids from rat gut.</title>
        <authorList>
            <person name="Jorgensen T.J."/>
            <person name="Hansen M.A."/>
            <person name="Xu Z."/>
            <person name="Tabak M.A."/>
            <person name="Sorensen S.J."/>
            <person name="Hansen L.H."/>
        </authorList>
    </citation>
    <scope>NUCLEOTIDE SEQUENCE</scope>
    <source>
        <plasmid evidence="3">pRGRH1789</plasmid>
    </source>
</reference>
<dbReference type="AlphaFoldDB" id="A0A0H5Q936"/>
<reference evidence="3" key="1">
    <citation type="submission" date="2015-06" db="EMBL/GenBank/DDBJ databases">
        <authorList>
            <person name="Joergensen T."/>
        </authorList>
    </citation>
    <scope>NUCLEOTIDE SEQUENCE</scope>
    <source>
        <plasmid evidence="3">pRGRH1789</plasmid>
    </source>
</reference>
<sequence>MASHKGERVRLWAFVAYPESVADGWRDVLDDLHIQWVESPLHDKDLDATGTPKKAHWHVLLLFDGVKSYEQVAAITASIGATVPQRCASARGMVRYMAHLDNPDKHQYDTRDIIGHGGVDVAEYLRPTSAARYDAIAEMMQWIRDNDVVEMEDLLVYAAAERREDWWPLLCDSCAYVIGALLKSRRHRRDREQPVPEVRVVRVDAATGQIIGCDAREQTGTDGAGPSQPVT</sequence>
<feature type="domain" description="Plasmid replication protein origin binding" evidence="1">
    <location>
        <begin position="5"/>
        <end position="121"/>
    </location>
</feature>
<dbReference type="Gene3D" id="3.40.1310.30">
    <property type="match status" value="1"/>
</dbReference>
<name>A0A0H5Q936_9ZZZZ</name>
<proteinExistence type="predicted"/>
<dbReference type="GO" id="GO:0003677">
    <property type="term" value="F:DNA binding"/>
    <property type="evidence" value="ECO:0007669"/>
    <property type="project" value="InterPro"/>
</dbReference>
<evidence type="ECO:0000313" key="3">
    <source>
        <dbReference type="EMBL" id="CRY97900.1"/>
    </source>
</evidence>
<organism evidence="3">
    <name type="scientific">uncultured prokaryote</name>
    <dbReference type="NCBI Taxonomy" id="198431"/>
    <lineage>
        <taxon>unclassified sequences</taxon>
        <taxon>environmental samples</taxon>
    </lineage>
</organism>
<accession>A0A0H5Q936</accession>
<keyword evidence="3" id="KW-0614">Plasmid</keyword>
<evidence type="ECO:0000259" key="2">
    <source>
        <dbReference type="Pfam" id="PF21861"/>
    </source>
</evidence>
<dbReference type="Pfam" id="PF21861">
    <property type="entry name" value="RepB_C"/>
    <property type="match status" value="1"/>
</dbReference>
<protein>
    <recommendedName>
        <fullName evidence="4">Replication protein</fullName>
    </recommendedName>
</protein>
<dbReference type="InterPro" id="IPR053923">
    <property type="entry name" value="RepB_C"/>
</dbReference>
<dbReference type="InterPro" id="IPR002631">
    <property type="entry name" value="Plasmid_rep_OBD"/>
</dbReference>